<organism evidence="1 2">
    <name type="scientific">Methylobacterium iners</name>
    <dbReference type="NCBI Taxonomy" id="418707"/>
    <lineage>
        <taxon>Bacteria</taxon>
        <taxon>Pseudomonadati</taxon>
        <taxon>Pseudomonadota</taxon>
        <taxon>Alphaproteobacteria</taxon>
        <taxon>Hyphomicrobiales</taxon>
        <taxon>Methylobacteriaceae</taxon>
        <taxon>Methylobacterium</taxon>
    </lineage>
</organism>
<keyword evidence="2" id="KW-1185">Reference proteome</keyword>
<evidence type="ECO:0000313" key="2">
    <source>
        <dbReference type="Proteomes" id="UP001055125"/>
    </source>
</evidence>
<dbReference type="EMBL" id="BPQP01000049">
    <property type="protein sequence ID" value="GJD95977.1"/>
    <property type="molecule type" value="Genomic_DNA"/>
</dbReference>
<reference evidence="1" key="2">
    <citation type="submission" date="2021-08" db="EMBL/GenBank/DDBJ databases">
        <authorList>
            <person name="Tani A."/>
            <person name="Ola A."/>
            <person name="Ogura Y."/>
            <person name="Katsura K."/>
            <person name="Hayashi T."/>
        </authorList>
    </citation>
    <scope>NUCLEOTIDE SEQUENCE</scope>
    <source>
        <strain evidence="1">DSM 19015</strain>
    </source>
</reference>
<accession>A0ABQ4S0M8</accession>
<dbReference type="Proteomes" id="UP001055125">
    <property type="component" value="Unassembled WGS sequence"/>
</dbReference>
<sequence>MSEFADLVASAVNPSMTRDEREAVYAVVKEALQRLQEREGLGADDPRTALQQHLIEETIRDVEADIARVISMEKLERAFAAQNASDAGAG</sequence>
<comment type="caution">
    <text evidence="1">The sequence shown here is derived from an EMBL/GenBank/DDBJ whole genome shotgun (WGS) entry which is preliminary data.</text>
</comment>
<protein>
    <submittedName>
        <fullName evidence="1">Uncharacterized protein</fullName>
    </submittedName>
</protein>
<name>A0ABQ4S0M8_9HYPH</name>
<proteinExistence type="predicted"/>
<evidence type="ECO:0000313" key="1">
    <source>
        <dbReference type="EMBL" id="GJD95977.1"/>
    </source>
</evidence>
<dbReference type="RefSeq" id="WP_238245098.1">
    <property type="nucleotide sequence ID" value="NZ_BPQP01000049.1"/>
</dbReference>
<reference evidence="1" key="1">
    <citation type="journal article" date="2021" name="Front. Microbiol.">
        <title>Comprehensive Comparative Genomics and Phenotyping of Methylobacterium Species.</title>
        <authorList>
            <person name="Alessa O."/>
            <person name="Ogura Y."/>
            <person name="Fujitani Y."/>
            <person name="Takami H."/>
            <person name="Hayashi T."/>
            <person name="Sahin N."/>
            <person name="Tani A."/>
        </authorList>
    </citation>
    <scope>NUCLEOTIDE SEQUENCE</scope>
    <source>
        <strain evidence="1">DSM 19015</strain>
    </source>
</reference>
<gene>
    <name evidence="1" type="ORF">OCOJLMKI_3194</name>
</gene>